<sequence length="290" mass="31145">MSDAPPVLPSTVLPSTVLPSAGMTTTGVASVSRAGRRWWLLLPAALAAGLVIHAVHPQLTGRPAAGTAAQGAQPMAGPGALVVAGATVHVTPSRTVRGELWAENGRITHVGPRGENASRPAGARVIEADGAYVVPLLVDSAVRAQPPDRRGHYDLAVGNPATFAVTRARVSESQIRRMLMIQPRDLLAIATSGHVHAWQGRPTRPAGTPAPERRTWHGVWVDDSHELEQHLLPDGRYTETRHGRTDAYTGRYWALDDRVTYLDDTGFWAFGQLVDGVLHHSGFVMRKRPG</sequence>
<dbReference type="GO" id="GO:0016810">
    <property type="term" value="F:hydrolase activity, acting on carbon-nitrogen (but not peptide) bonds"/>
    <property type="evidence" value="ECO:0007669"/>
    <property type="project" value="InterPro"/>
</dbReference>
<dbReference type="Gene3D" id="2.40.128.290">
    <property type="entry name" value="Uncharacterised protein Atu4866, PF11512"/>
    <property type="match status" value="1"/>
</dbReference>
<evidence type="ECO:0000313" key="2">
    <source>
        <dbReference type="Proteomes" id="UP000295136"/>
    </source>
</evidence>
<dbReference type="Proteomes" id="UP000295136">
    <property type="component" value="Unassembled WGS sequence"/>
</dbReference>
<organism evidence="1 2">
    <name type="scientific">Nonomuraea mesophila</name>
    <dbReference type="NCBI Taxonomy" id="2530382"/>
    <lineage>
        <taxon>Bacteria</taxon>
        <taxon>Bacillati</taxon>
        <taxon>Actinomycetota</taxon>
        <taxon>Actinomycetes</taxon>
        <taxon>Streptosporangiales</taxon>
        <taxon>Streptosporangiaceae</taxon>
        <taxon>Nonomuraea</taxon>
    </lineage>
</organism>
<name>A0A4R5FVL7_9ACTN</name>
<dbReference type="EMBL" id="SMLD01000008">
    <property type="protein sequence ID" value="TDE58618.1"/>
    <property type="molecule type" value="Genomic_DNA"/>
</dbReference>
<dbReference type="InterPro" id="IPR038646">
    <property type="entry name" value="Atu4866-like_sf"/>
</dbReference>
<evidence type="ECO:0000313" key="1">
    <source>
        <dbReference type="EMBL" id="TDE58618.1"/>
    </source>
</evidence>
<accession>A0A4R5FVL7</accession>
<gene>
    <name evidence="1" type="ORF">E1295_05135</name>
</gene>
<dbReference type="SUPFAM" id="SSF51338">
    <property type="entry name" value="Composite domain of metallo-dependent hydrolases"/>
    <property type="match status" value="1"/>
</dbReference>
<dbReference type="AlphaFoldDB" id="A0A4R5FVL7"/>
<dbReference type="Pfam" id="PF11512">
    <property type="entry name" value="Atu4866"/>
    <property type="match status" value="1"/>
</dbReference>
<comment type="caution">
    <text evidence="1">The sequence shown here is derived from an EMBL/GenBank/DDBJ whole genome shotgun (WGS) entry which is preliminary data.</text>
</comment>
<dbReference type="InterPro" id="IPR020955">
    <property type="entry name" value="Uncharacterised_Atu4866"/>
</dbReference>
<dbReference type="Gene3D" id="2.30.40.10">
    <property type="entry name" value="Urease, subunit C, domain 1"/>
    <property type="match status" value="1"/>
</dbReference>
<dbReference type="InterPro" id="IPR011059">
    <property type="entry name" value="Metal-dep_hydrolase_composite"/>
</dbReference>
<keyword evidence="2" id="KW-1185">Reference proteome</keyword>
<reference evidence="1 2" key="1">
    <citation type="submission" date="2019-03" db="EMBL/GenBank/DDBJ databases">
        <title>Draft genome sequences of novel Actinobacteria.</title>
        <authorList>
            <person name="Sahin N."/>
            <person name="Ay H."/>
            <person name="Saygin H."/>
        </authorList>
    </citation>
    <scope>NUCLEOTIDE SEQUENCE [LARGE SCALE GENOMIC DNA]</scope>
    <source>
        <strain evidence="1 2">6K102</strain>
    </source>
</reference>
<proteinExistence type="predicted"/>
<dbReference type="RefSeq" id="WP_132628489.1">
    <property type="nucleotide sequence ID" value="NZ_SMLD01000008.1"/>
</dbReference>
<protein>
    <submittedName>
        <fullName evidence="1">Uncharacterized protein</fullName>
    </submittedName>
</protein>